<evidence type="ECO:0000256" key="4">
    <source>
        <dbReference type="ARBA" id="ARBA00023098"/>
    </source>
</evidence>
<feature type="short sequence motif" description="DGA/G" evidence="5">
    <location>
        <begin position="153"/>
        <end position="155"/>
    </location>
</feature>
<evidence type="ECO:0000256" key="3">
    <source>
        <dbReference type="ARBA" id="ARBA00022963"/>
    </source>
</evidence>
<accession>A0ABN1BCG7</accession>
<dbReference type="RefSeq" id="WP_343840885.1">
    <property type="nucleotide sequence ID" value="NZ_BAAADO010000004.1"/>
</dbReference>
<dbReference type="InterPro" id="IPR016035">
    <property type="entry name" value="Acyl_Trfase/lysoPLipase"/>
</dbReference>
<evidence type="ECO:0000256" key="5">
    <source>
        <dbReference type="PROSITE-ProRule" id="PRU01161"/>
    </source>
</evidence>
<evidence type="ECO:0000313" key="8">
    <source>
        <dbReference type="Proteomes" id="UP001500880"/>
    </source>
</evidence>
<keyword evidence="4 5" id="KW-0443">Lipid metabolism</keyword>
<keyword evidence="8" id="KW-1185">Reference proteome</keyword>
<dbReference type="SUPFAM" id="SSF52151">
    <property type="entry name" value="FabD/lysophospholipase-like"/>
    <property type="match status" value="1"/>
</dbReference>
<feature type="active site" description="Proton acceptor" evidence="5">
    <location>
        <position position="153"/>
    </location>
</feature>
<gene>
    <name evidence="7" type="ORF">GCM10008986_21910</name>
</gene>
<dbReference type="PANTHER" id="PTHR14226:SF76">
    <property type="entry name" value="NTE FAMILY PROTEIN RSSA"/>
    <property type="match status" value="1"/>
</dbReference>
<keyword evidence="3 5" id="KW-0442">Lipid degradation</keyword>
<comment type="similarity">
    <text evidence="1">Belongs to the NTE family.</text>
</comment>
<proteinExistence type="inferred from homology"/>
<dbReference type="PROSITE" id="PS51635">
    <property type="entry name" value="PNPLA"/>
    <property type="match status" value="1"/>
</dbReference>
<feature type="active site" description="Nucleophile" evidence="5">
    <location>
        <position position="41"/>
    </location>
</feature>
<feature type="domain" description="PNPLA" evidence="6">
    <location>
        <begin position="8"/>
        <end position="166"/>
    </location>
</feature>
<protein>
    <submittedName>
        <fullName evidence="7">Patatin-like phospholipase family protein</fullName>
    </submittedName>
</protein>
<reference evidence="7 8" key="1">
    <citation type="journal article" date="2019" name="Int. J. Syst. Evol. Microbiol.">
        <title>The Global Catalogue of Microorganisms (GCM) 10K type strain sequencing project: providing services to taxonomists for standard genome sequencing and annotation.</title>
        <authorList>
            <consortium name="The Broad Institute Genomics Platform"/>
            <consortium name="The Broad Institute Genome Sequencing Center for Infectious Disease"/>
            <person name="Wu L."/>
            <person name="Ma J."/>
        </authorList>
    </citation>
    <scope>NUCLEOTIDE SEQUENCE [LARGE SCALE GENOMIC DNA]</scope>
    <source>
        <strain evidence="7 8">JCM 12389</strain>
    </source>
</reference>
<evidence type="ECO:0000256" key="1">
    <source>
        <dbReference type="ARBA" id="ARBA00006636"/>
    </source>
</evidence>
<sequence>MERPKIGLVLGSGGARGLSHLGVIKILEDYHIPIDYIAGSSMGALVGALFGAGQSIEHLYQAAKYSRRNYFLDVTVPKMGFFQGHRIEEYVRLFTHGRKLEDFPIPVSIVATDLHSGKRVVFTEGDAAEAVRASVSIPGIFVPVRKDGRLLVDGGVVDRVPITAVQEMGADITIAVDCAHYQSVAEVNSIYDVIMQSIDIMQDEVVKARSANADVLLRPDVSRFSSRAFTNISEIIQEGEKETLKHIDVIQKKMNNWKETP</sequence>
<dbReference type="EMBL" id="BAAADO010000004">
    <property type="protein sequence ID" value="GAA0494893.1"/>
    <property type="molecule type" value="Genomic_DNA"/>
</dbReference>
<evidence type="ECO:0000259" key="6">
    <source>
        <dbReference type="PROSITE" id="PS51635"/>
    </source>
</evidence>
<name>A0ABN1BCG7_9BACI</name>
<dbReference type="InterPro" id="IPR002641">
    <property type="entry name" value="PNPLA_dom"/>
</dbReference>
<organism evidence="7 8">
    <name type="scientific">Salinibacillus aidingensis</name>
    <dbReference type="NCBI Taxonomy" id="237684"/>
    <lineage>
        <taxon>Bacteria</taxon>
        <taxon>Bacillati</taxon>
        <taxon>Bacillota</taxon>
        <taxon>Bacilli</taxon>
        <taxon>Bacillales</taxon>
        <taxon>Bacillaceae</taxon>
        <taxon>Salinibacillus</taxon>
    </lineage>
</organism>
<comment type="caution">
    <text evidence="7">The sequence shown here is derived from an EMBL/GenBank/DDBJ whole genome shotgun (WGS) entry which is preliminary data.</text>
</comment>
<keyword evidence="2 5" id="KW-0378">Hydrolase</keyword>
<comment type="caution">
    <text evidence="5">Lacks conserved residue(s) required for the propagation of feature annotation.</text>
</comment>
<feature type="short sequence motif" description="GXSXG" evidence="5">
    <location>
        <begin position="39"/>
        <end position="43"/>
    </location>
</feature>
<dbReference type="PROSITE" id="PS01237">
    <property type="entry name" value="UPF0028"/>
    <property type="match status" value="1"/>
</dbReference>
<dbReference type="InterPro" id="IPR001423">
    <property type="entry name" value="LysoPLipase_patatin_CS"/>
</dbReference>
<evidence type="ECO:0000313" key="7">
    <source>
        <dbReference type="EMBL" id="GAA0494893.1"/>
    </source>
</evidence>
<dbReference type="Pfam" id="PF01734">
    <property type="entry name" value="Patatin"/>
    <property type="match status" value="1"/>
</dbReference>
<dbReference type="PANTHER" id="PTHR14226">
    <property type="entry name" value="NEUROPATHY TARGET ESTERASE/SWISS CHEESE D.MELANOGASTER"/>
    <property type="match status" value="1"/>
</dbReference>
<dbReference type="InterPro" id="IPR050301">
    <property type="entry name" value="NTE"/>
</dbReference>
<dbReference type="Gene3D" id="3.40.1090.10">
    <property type="entry name" value="Cytosolic phospholipase A2 catalytic domain"/>
    <property type="match status" value="1"/>
</dbReference>
<dbReference type="Proteomes" id="UP001500880">
    <property type="component" value="Unassembled WGS sequence"/>
</dbReference>
<evidence type="ECO:0000256" key="2">
    <source>
        <dbReference type="ARBA" id="ARBA00022801"/>
    </source>
</evidence>